<dbReference type="PANTHER" id="PTHR10909:SF382">
    <property type="entry name" value="ACYL-COENZYME A OXIDASE"/>
    <property type="match status" value="1"/>
</dbReference>
<dbReference type="InterPro" id="IPR012258">
    <property type="entry name" value="Acyl-CoA_oxidase"/>
</dbReference>
<sequence length="590" mass="64033">MLTHGSDGRTSLADIFRHGDRQFHQQLQKVLINPDFAVTEKQSQEQRRKNAYDQLRNLVAEIGSTRDVATDLPELFAVFDWSAILATDLIPLISGHYNLASGSLATLTDSDSAAPYLQDLDDASSIGVMLLTEYGCGSNIGFMQTTATWDGAGFVLDTPSPRARKFMPSVGIPVARVCVIGARFIDAAGIDQGVHLFTARLRDANGDPCPGVTITQLDHQPLVIMDNSVIGFDKLRVDRTAWLSNDLATIDDEGVLTWRDESSRKRSFASAISQLTVGRLALSSCLNASARASLYIALRYAAKRLVPLTPVDSPFMVEIPHVRDTLLTDLAGTIARTVYGNEIKTRLASSDLTDRDTVVSVMLAKHFIQPHALETVTHCRIKMGAQGMFSANRVADYLGVCHAAITGEGDCHVLGSVAGRVLARQLAGTPPPAPTLHDPADAGDRARLLDARTLTIAQEAQRHLATSALADRLAIIPEAIGLSEAYCTAEALRLLDERADDHVEIAAARDIFALQYLDRHAAWYLTRGLLDIAAVATIEQQLRRAVDNLADNLPAVLEAFDFDDEILGAPVLSDDLPAAWDSRIKDTRGL</sequence>
<dbReference type="SUPFAM" id="SSF56645">
    <property type="entry name" value="Acyl-CoA dehydrogenase NM domain-like"/>
    <property type="match status" value="1"/>
</dbReference>
<dbReference type="Gene3D" id="2.40.110.10">
    <property type="entry name" value="Butyryl-CoA Dehydrogenase, subunit A, domain 2"/>
    <property type="match status" value="1"/>
</dbReference>
<dbReference type="InterPro" id="IPR036250">
    <property type="entry name" value="AcylCo_DH-like_C"/>
</dbReference>
<organism evidence="2 3">
    <name type="scientific">Nocardia aurea</name>
    <dbReference type="NCBI Taxonomy" id="2144174"/>
    <lineage>
        <taxon>Bacteria</taxon>
        <taxon>Bacillati</taxon>
        <taxon>Actinomycetota</taxon>
        <taxon>Actinomycetes</taxon>
        <taxon>Mycobacteriales</taxon>
        <taxon>Nocardiaceae</taxon>
        <taxon>Nocardia</taxon>
    </lineage>
</organism>
<dbReference type="RefSeq" id="WP_355090999.1">
    <property type="nucleotide sequence ID" value="NZ_JBEXKW010000114.1"/>
</dbReference>
<protein>
    <recommendedName>
        <fullName evidence="1">Acyl-CoA oxidase C-alpha1 domain-containing protein</fullName>
    </recommendedName>
</protein>
<evidence type="ECO:0000259" key="1">
    <source>
        <dbReference type="Pfam" id="PF22924"/>
    </source>
</evidence>
<evidence type="ECO:0000313" key="2">
    <source>
        <dbReference type="EMBL" id="MEV0708413.1"/>
    </source>
</evidence>
<dbReference type="Pfam" id="PF22924">
    <property type="entry name" value="ACOX_C_alpha1"/>
    <property type="match status" value="1"/>
</dbReference>
<proteinExistence type="predicted"/>
<dbReference type="InterPro" id="IPR046373">
    <property type="entry name" value="Acyl-CoA_Oxase/DH_mid-dom_sf"/>
</dbReference>
<feature type="domain" description="Acyl-CoA oxidase C-alpha1" evidence="1">
    <location>
        <begin position="275"/>
        <end position="422"/>
    </location>
</feature>
<keyword evidence="3" id="KW-1185">Reference proteome</keyword>
<evidence type="ECO:0000313" key="3">
    <source>
        <dbReference type="Proteomes" id="UP001551695"/>
    </source>
</evidence>
<accession>A0ABV3FSK7</accession>
<dbReference type="InterPro" id="IPR009100">
    <property type="entry name" value="AcylCoA_DH/oxidase_NM_dom_sf"/>
</dbReference>
<dbReference type="InterPro" id="IPR055060">
    <property type="entry name" value="ACOX_C_alpha1"/>
</dbReference>
<dbReference type="SUPFAM" id="SSF47203">
    <property type="entry name" value="Acyl-CoA dehydrogenase C-terminal domain-like"/>
    <property type="match status" value="2"/>
</dbReference>
<reference evidence="2 3" key="1">
    <citation type="submission" date="2024-06" db="EMBL/GenBank/DDBJ databases">
        <title>The Natural Products Discovery Center: Release of the First 8490 Sequenced Strains for Exploring Actinobacteria Biosynthetic Diversity.</title>
        <authorList>
            <person name="Kalkreuter E."/>
            <person name="Kautsar S.A."/>
            <person name="Yang D."/>
            <person name="Bader C.D."/>
            <person name="Teijaro C.N."/>
            <person name="Fluegel L."/>
            <person name="Davis C.M."/>
            <person name="Simpson J.R."/>
            <person name="Lauterbach L."/>
            <person name="Steele A.D."/>
            <person name="Gui C."/>
            <person name="Meng S."/>
            <person name="Li G."/>
            <person name="Viehrig K."/>
            <person name="Ye F."/>
            <person name="Su P."/>
            <person name="Kiefer A.F."/>
            <person name="Nichols A."/>
            <person name="Cepeda A.J."/>
            <person name="Yan W."/>
            <person name="Fan B."/>
            <person name="Jiang Y."/>
            <person name="Adhikari A."/>
            <person name="Zheng C.-J."/>
            <person name="Schuster L."/>
            <person name="Cowan T.M."/>
            <person name="Smanski M.J."/>
            <person name="Chevrette M.G."/>
            <person name="De Carvalho L.P.S."/>
            <person name="Shen B."/>
        </authorList>
    </citation>
    <scope>NUCLEOTIDE SEQUENCE [LARGE SCALE GENOMIC DNA]</scope>
    <source>
        <strain evidence="2 3">NPDC050403</strain>
    </source>
</reference>
<dbReference type="PANTHER" id="PTHR10909">
    <property type="entry name" value="ELECTRON TRANSPORT OXIDOREDUCTASE"/>
    <property type="match status" value="1"/>
</dbReference>
<gene>
    <name evidence="2" type="ORF">AB0I48_12670</name>
</gene>
<dbReference type="EMBL" id="JBFAKC010000005">
    <property type="protein sequence ID" value="MEV0708413.1"/>
    <property type="molecule type" value="Genomic_DNA"/>
</dbReference>
<name>A0ABV3FSK7_9NOCA</name>
<comment type="caution">
    <text evidence="2">The sequence shown here is derived from an EMBL/GenBank/DDBJ whole genome shotgun (WGS) entry which is preliminary data.</text>
</comment>
<dbReference type="Proteomes" id="UP001551695">
    <property type="component" value="Unassembled WGS sequence"/>
</dbReference>
<dbReference type="Gene3D" id="1.20.140.10">
    <property type="entry name" value="Butyryl-CoA Dehydrogenase, subunit A, domain 3"/>
    <property type="match status" value="1"/>
</dbReference>